<dbReference type="Gene3D" id="3.40.250.10">
    <property type="entry name" value="Rhodanese-like domain"/>
    <property type="match status" value="1"/>
</dbReference>
<feature type="compositionally biased region" description="Polar residues" evidence="5">
    <location>
        <begin position="437"/>
        <end position="452"/>
    </location>
</feature>
<feature type="region of interest" description="Disordered" evidence="5">
    <location>
        <begin position="1"/>
        <end position="81"/>
    </location>
</feature>
<dbReference type="InterPro" id="IPR036873">
    <property type="entry name" value="Rhodanese-like_dom_sf"/>
</dbReference>
<feature type="compositionally biased region" description="Low complexity" evidence="5">
    <location>
        <begin position="777"/>
        <end position="786"/>
    </location>
</feature>
<feature type="compositionally biased region" description="Polar residues" evidence="5">
    <location>
        <begin position="185"/>
        <end position="194"/>
    </location>
</feature>
<dbReference type="Pfam" id="PF00782">
    <property type="entry name" value="DSPc"/>
    <property type="match status" value="1"/>
</dbReference>
<feature type="compositionally biased region" description="Pro residues" evidence="5">
    <location>
        <begin position="420"/>
        <end position="429"/>
    </location>
</feature>
<feature type="compositionally biased region" description="Polar residues" evidence="5">
    <location>
        <begin position="59"/>
        <end position="69"/>
    </location>
</feature>
<feature type="compositionally biased region" description="Acidic residues" evidence="5">
    <location>
        <begin position="45"/>
        <end position="58"/>
    </location>
</feature>
<feature type="compositionally biased region" description="Basic and acidic residues" evidence="5">
    <location>
        <begin position="789"/>
        <end position="800"/>
    </location>
</feature>
<evidence type="ECO:0000256" key="4">
    <source>
        <dbReference type="ARBA" id="ARBA00022912"/>
    </source>
</evidence>
<evidence type="ECO:0000256" key="1">
    <source>
        <dbReference type="ARBA" id="ARBA00008601"/>
    </source>
</evidence>
<dbReference type="InterPro" id="IPR029021">
    <property type="entry name" value="Prot-tyrosine_phosphatase-like"/>
</dbReference>
<dbReference type="PANTHER" id="PTHR10159">
    <property type="entry name" value="DUAL SPECIFICITY PROTEIN PHOSPHATASE"/>
    <property type="match status" value="1"/>
</dbReference>
<comment type="similarity">
    <text evidence="1">Belongs to the protein-tyrosine phosphatase family. Non-receptor class dual specificity subfamily.</text>
</comment>
<keyword evidence="4" id="KW-0904">Protein phosphatase</keyword>
<feature type="region of interest" description="Disordered" evidence="5">
    <location>
        <begin position="94"/>
        <end position="197"/>
    </location>
</feature>
<organism evidence="9 10">
    <name type="scientific">Kwoniella shivajii</name>
    <dbReference type="NCBI Taxonomy" id="564305"/>
    <lineage>
        <taxon>Eukaryota</taxon>
        <taxon>Fungi</taxon>
        <taxon>Dikarya</taxon>
        <taxon>Basidiomycota</taxon>
        <taxon>Agaricomycotina</taxon>
        <taxon>Tremellomycetes</taxon>
        <taxon>Tremellales</taxon>
        <taxon>Cryptococcaceae</taxon>
        <taxon>Kwoniella</taxon>
    </lineage>
</organism>
<feature type="domain" description="Rhodanese" evidence="8">
    <location>
        <begin position="268"/>
        <end position="389"/>
    </location>
</feature>
<evidence type="ECO:0000256" key="5">
    <source>
        <dbReference type="SAM" id="MobiDB-lite"/>
    </source>
</evidence>
<sequence>MSTGIDNAISKRSIPTFRSTPPPNTHTQRNDDLPRSFFPGFLASTDDDDDDDDDDDEQNLQFTYMKTNGSPSSSSSRSISPTYSPGLPYLVESPKSTSALSPSSSTSKLPSSQWPKFTSPTKSTCNTSNGTIPDRAKSTPLSIVTKSPGPKRRPNPLVLGKTRESPYENGTVGIERDTHVKEPLTASSVTSDGASSLSNDLQDLSLLRKTIRQNLMARPLDSPLHESDSDRGSSGIPTPNLDHIKQNSISGSEGELISIDDTLRLLHSSSQLLIIDTRPLGSFLHSHLPRSANISIPSLIFKRLRKSPAGPATSWESLGGFVSTQAGRDVWDTLETDRYMDVVIVGSTMTDELAKVLYDTLKRLVRDGNVKVLRGGWGSVLTSSRSQDMLVSGETSVRIGPTLSSSLPQPRSAPAFDISPVPPPMPPSSSPIGVNRQPDNNNARRNLPSLSITGGGANGPATSRRTPKLSLNLDRPLRSATFGSFNTEQSPPTPGAGNRSNLLSVDTGSHSTKSRSPRSPGLTMNIPKTPHLGSFQTLCHAQSKLPPSPSSFGGVNHRMKDGQDTHPQPASLVPGSAWGSNAKTNGSRTPGIYPTPDSRSSDGDEEVSTIKSDLNPFIVSTILPSFLYLGPEISSQQDVEYLKRIGVKRILNVALECNDDSDLQLKDNFRYHRIPMRDIVEESGVKEGMRESCGFLDDARLHSAPTYVHCKAGKSRSVTVVLAYLIHANAWTLKTSYAYVAERRKGISPNIGFVAELMQFEESELGLKQSGGVHGESSPSTNTNKSSNKRNEDELSDQRSRGVGTATTTTKPRERLRESLPPTWSSSLDTHSRPSKISHSPIGDISRQDDEKGQNHDSKERRQFGDEREVRKNGQWVHHRRAPVDRTTLQPGRRVSKAGLESLRPLNITSSTITTRASPIPSPHLGPGVDGKAGKHSVTPAGDGPLKWV</sequence>
<evidence type="ECO:0000259" key="8">
    <source>
        <dbReference type="PROSITE" id="PS50206"/>
    </source>
</evidence>
<feature type="compositionally biased region" description="Polar residues" evidence="5">
    <location>
        <begin position="113"/>
        <end position="131"/>
    </location>
</feature>
<feature type="region of interest" description="Disordered" evidence="5">
    <location>
        <begin position="217"/>
        <end position="247"/>
    </location>
</feature>
<evidence type="ECO:0000313" key="9">
    <source>
        <dbReference type="EMBL" id="WRT67225.1"/>
    </source>
</evidence>
<dbReference type="PANTHER" id="PTHR10159:SF530">
    <property type="entry name" value="DUAL SPECIFICITY PROTEIN PHOSPHATASE DDB_G0271350-RELATED"/>
    <property type="match status" value="1"/>
</dbReference>
<dbReference type="PROSITE" id="PS50054">
    <property type="entry name" value="TYR_PHOSPHATASE_DUAL"/>
    <property type="match status" value="1"/>
</dbReference>
<feature type="region of interest" description="Disordered" evidence="5">
    <location>
        <begin position="768"/>
        <end position="883"/>
    </location>
</feature>
<proteinExistence type="inferred from homology"/>
<dbReference type="InterPro" id="IPR000340">
    <property type="entry name" value="Dual-sp_phosphatase_cat-dom"/>
</dbReference>
<gene>
    <name evidence="9" type="ORF">IL334_004191</name>
</gene>
<reference evidence="9 10" key="1">
    <citation type="submission" date="2024-01" db="EMBL/GenBank/DDBJ databases">
        <title>Comparative genomics of Cryptococcus and Kwoniella reveals pathogenesis evolution and contrasting modes of karyotype evolution via chromosome fusion or intercentromeric recombination.</title>
        <authorList>
            <person name="Coelho M.A."/>
            <person name="David-Palma M."/>
            <person name="Shea T."/>
            <person name="Bowers K."/>
            <person name="McGinley-Smith S."/>
            <person name="Mohammad A.W."/>
            <person name="Gnirke A."/>
            <person name="Yurkov A.M."/>
            <person name="Nowrousian M."/>
            <person name="Sun S."/>
            <person name="Cuomo C.A."/>
            <person name="Heitman J."/>
        </authorList>
    </citation>
    <scope>NUCLEOTIDE SEQUENCE [LARGE SCALE GENOMIC DNA]</scope>
    <source>
        <strain evidence="9">CBS 11374</strain>
    </source>
</reference>
<dbReference type="SMART" id="SM00195">
    <property type="entry name" value="DSPc"/>
    <property type="match status" value="1"/>
</dbReference>
<feature type="region of interest" description="Disordered" evidence="5">
    <location>
        <begin position="390"/>
        <end position="607"/>
    </location>
</feature>
<accession>A0ABZ1CZM5</accession>
<dbReference type="RefSeq" id="XP_062791965.1">
    <property type="nucleotide sequence ID" value="XM_062935914.1"/>
</dbReference>
<dbReference type="InterPro" id="IPR001763">
    <property type="entry name" value="Rhodanese-like_dom"/>
</dbReference>
<dbReference type="SUPFAM" id="SSF52821">
    <property type="entry name" value="Rhodanese/Cell cycle control phosphatase"/>
    <property type="match status" value="1"/>
</dbReference>
<dbReference type="CDD" id="cd14498">
    <property type="entry name" value="DSP"/>
    <property type="match status" value="1"/>
</dbReference>
<dbReference type="GeneID" id="87956322"/>
<feature type="compositionally biased region" description="Low complexity" evidence="5">
    <location>
        <begin position="70"/>
        <end position="81"/>
    </location>
</feature>
<dbReference type="Proteomes" id="UP001329825">
    <property type="component" value="Chromosome 5"/>
</dbReference>
<feature type="region of interest" description="Disordered" evidence="5">
    <location>
        <begin position="914"/>
        <end position="949"/>
    </location>
</feature>
<feature type="compositionally biased region" description="Polar residues" evidence="5">
    <location>
        <begin position="481"/>
        <end position="490"/>
    </location>
</feature>
<dbReference type="PROSITE" id="PS50056">
    <property type="entry name" value="TYR_PHOSPHATASE_2"/>
    <property type="match status" value="1"/>
</dbReference>
<dbReference type="InterPro" id="IPR000387">
    <property type="entry name" value="Tyr_Pase_dom"/>
</dbReference>
<evidence type="ECO:0000259" key="7">
    <source>
        <dbReference type="PROSITE" id="PS50056"/>
    </source>
</evidence>
<feature type="compositionally biased region" description="Low complexity" evidence="5">
    <location>
        <begin position="94"/>
        <end position="112"/>
    </location>
</feature>
<feature type="compositionally biased region" description="Polar residues" evidence="5">
    <location>
        <begin position="578"/>
        <end position="588"/>
    </location>
</feature>
<feature type="domain" description="Tyrosine specific protein phosphatases" evidence="7">
    <location>
        <begin position="703"/>
        <end position="747"/>
    </location>
</feature>
<keyword evidence="10" id="KW-1185">Reference proteome</keyword>
<keyword evidence="3" id="KW-0378">Hydrolase</keyword>
<dbReference type="InterPro" id="IPR020422">
    <property type="entry name" value="TYR_PHOSPHATASE_DUAL_dom"/>
</dbReference>
<feature type="compositionally biased region" description="Polar residues" evidence="5">
    <location>
        <begin position="498"/>
        <end position="511"/>
    </location>
</feature>
<evidence type="ECO:0000256" key="2">
    <source>
        <dbReference type="ARBA" id="ARBA00013064"/>
    </source>
</evidence>
<dbReference type="Gene3D" id="3.90.190.10">
    <property type="entry name" value="Protein tyrosine phosphatase superfamily"/>
    <property type="match status" value="1"/>
</dbReference>
<dbReference type="SUPFAM" id="SSF52799">
    <property type="entry name" value="(Phosphotyrosine protein) phosphatases II"/>
    <property type="match status" value="1"/>
</dbReference>
<dbReference type="EMBL" id="CP141885">
    <property type="protein sequence ID" value="WRT67225.1"/>
    <property type="molecule type" value="Genomic_DNA"/>
</dbReference>
<dbReference type="PROSITE" id="PS50206">
    <property type="entry name" value="RHODANESE_3"/>
    <property type="match status" value="1"/>
</dbReference>
<feature type="domain" description="Tyrosine-protein phosphatase" evidence="6">
    <location>
        <begin position="617"/>
        <end position="766"/>
    </location>
</feature>
<evidence type="ECO:0000313" key="10">
    <source>
        <dbReference type="Proteomes" id="UP001329825"/>
    </source>
</evidence>
<dbReference type="EC" id="3.1.3.48" evidence="2"/>
<protein>
    <recommendedName>
        <fullName evidence="2">protein-tyrosine-phosphatase</fullName>
        <ecNumber evidence="2">3.1.3.48</ecNumber>
    </recommendedName>
</protein>
<feature type="compositionally biased region" description="Basic and acidic residues" evidence="5">
    <location>
        <begin position="846"/>
        <end position="872"/>
    </location>
</feature>
<evidence type="ECO:0000259" key="6">
    <source>
        <dbReference type="PROSITE" id="PS50054"/>
    </source>
</evidence>
<name>A0ABZ1CZM5_9TREE</name>
<evidence type="ECO:0000256" key="3">
    <source>
        <dbReference type="ARBA" id="ARBA00022801"/>
    </source>
</evidence>